<dbReference type="OrthoDB" id="10255570at2759"/>
<comment type="catalytic activity">
    <reaction evidence="13">
        <text>(R)-pantoate + beta-alanine + ATP = (R)-pantothenate + AMP + diphosphate + H(+)</text>
        <dbReference type="Rhea" id="RHEA:10912"/>
        <dbReference type="ChEBI" id="CHEBI:15378"/>
        <dbReference type="ChEBI" id="CHEBI:15980"/>
        <dbReference type="ChEBI" id="CHEBI:29032"/>
        <dbReference type="ChEBI" id="CHEBI:30616"/>
        <dbReference type="ChEBI" id="CHEBI:33019"/>
        <dbReference type="ChEBI" id="CHEBI:57966"/>
        <dbReference type="ChEBI" id="CHEBI:456215"/>
        <dbReference type="EC" id="6.3.2.1"/>
    </reaction>
</comment>
<dbReference type="GO" id="GO:0006072">
    <property type="term" value="P:glycerol-3-phosphate metabolic process"/>
    <property type="evidence" value="ECO:0007669"/>
    <property type="project" value="TreeGrafter"/>
</dbReference>
<dbReference type="GO" id="GO:0031966">
    <property type="term" value="C:mitochondrial membrane"/>
    <property type="evidence" value="ECO:0007669"/>
    <property type="project" value="TreeGrafter"/>
</dbReference>
<dbReference type="EC" id="6.3.2.1" evidence="5"/>
<dbReference type="SUPFAM" id="SSF69593">
    <property type="entry name" value="Glycerol-3-phosphate (1)-acyltransferase"/>
    <property type="match status" value="1"/>
</dbReference>
<dbReference type="FunFam" id="3.30.1300.10:FF:000002">
    <property type="entry name" value="Pantoate--beta-alanine ligase"/>
    <property type="match status" value="1"/>
</dbReference>
<dbReference type="PANTHER" id="PTHR12563">
    <property type="entry name" value="GLYCEROL-3-PHOSPHATE ACYLTRANSFERASE"/>
    <property type="match status" value="1"/>
</dbReference>
<feature type="domain" description="Phospholipid/glycerol acyltransferase" evidence="14">
    <location>
        <begin position="473"/>
        <end position="579"/>
    </location>
</feature>
<gene>
    <name evidence="15" type="ORF">FGG08_000348</name>
</gene>
<proteinExistence type="inferred from homology"/>
<evidence type="ECO:0000256" key="7">
    <source>
        <dbReference type="ARBA" id="ARBA00022655"/>
    </source>
</evidence>
<dbReference type="GO" id="GO:0019432">
    <property type="term" value="P:triglyceride biosynthetic process"/>
    <property type="evidence" value="ECO:0007669"/>
    <property type="project" value="TreeGrafter"/>
</dbReference>
<dbReference type="GO" id="GO:0004592">
    <property type="term" value="F:pantoate-beta-alanine ligase activity"/>
    <property type="evidence" value="ECO:0007669"/>
    <property type="project" value="UniProtKB-EC"/>
</dbReference>
<dbReference type="InterPro" id="IPR042176">
    <property type="entry name" value="Pantoate_ligase_C"/>
</dbReference>
<dbReference type="SMART" id="SM00563">
    <property type="entry name" value="PlsC"/>
    <property type="match status" value="1"/>
</dbReference>
<evidence type="ECO:0000256" key="6">
    <source>
        <dbReference type="ARBA" id="ARBA00015647"/>
    </source>
</evidence>
<dbReference type="InterPro" id="IPR041728">
    <property type="entry name" value="GPAT/DHAPAT_LPLAT"/>
</dbReference>
<dbReference type="Pfam" id="PF02569">
    <property type="entry name" value="Pantoate_ligase"/>
    <property type="match status" value="1"/>
</dbReference>
<sequence>MVSIYVNPLQFGINEDLDTYPRTWEDDLKMLVELDHEFAETNARIGMSTTSDDNETSRIGLTTSPSPLVSRSLGRISAVFAPTTKTMYPTLPPTSDNGTFVTVTPLASLLEGASRPVFFRGVATVCMKLFNIVDPDKVYFGQKDVQQTVIIKRMVKDLCVPVEMVIGPTMREEDGLAMSSRNIYLGQRRRQNATILVRTLRIAEEQYLGGKLAREDILGPAQELLGSLAGAGEQEQLAAEQRVRFEVDYLSLADTESLEEVGIVDETKGAILSGAIKMLPIEKLQEGEDDGKTLVRLIDNIILKPRRTMSDPRAPPTPTSAPDLDILGDQVKIHPGGYLEPPAKHDDTHERNLVENMARFRQSPFDFLREVSLYVSGTGWRAYDDVVGQPILYSGYTDRMKAAVMSTPILQEKISELAERRLAVEETHGLLGLEDKEYVRIRALRKAAIEQSLQEVADELTDKMICKFESKRFIRGAYYLCTQLLTRAYHQVGQFLQHAGAMYIRRSFGNDALYTTLVQSYIDTLLKNGYNFECFIEGGRSRTGKLLPPKFGILSFILDTILSGRVEDAIICPVSTQYDKVIETEGYVNELLGVPKKRENLMDFLSASSVLSLKLGRVDVRFHEPWSLKNFIEQQSHKFADTQQINAQNTTPDIRVRILSALGYKVLSDINAVSVVMPTALIGTVLLTLRGRGVGKSELVRRVNWLSGRIQAKGGRVAHFAGAPTSAVVERGIEVLGPDLVGVVEGLPEETFYAIDRFQLSFYRNMTIHLFVSEALISAGMYTKVKLGGGPEHQRVTYRALLNQVSFLSQLFRGEFIFPAGGLSVNLENTLNGLEKDGVIEIRRGGAGGIKTVELSDAERICGRENYDFYCFLIWPFIEASWLGAVSLVGLTPLLGQKTDVWLEVKRAQDMAQLLGKTLYHQGDLSYFEAVNKEILKNAFQRFEEEGIIVTRKSRGPKHGPSTMKVADKWMLQRDPDTGKVVPEGRLWDFIEMIARSRRGG</sequence>
<accession>A0A9P8L1B1</accession>
<evidence type="ECO:0000313" key="16">
    <source>
        <dbReference type="Proteomes" id="UP000698800"/>
    </source>
</evidence>
<keyword evidence="10" id="KW-0012">Acyltransferase</keyword>
<evidence type="ECO:0000256" key="9">
    <source>
        <dbReference type="ARBA" id="ARBA00023136"/>
    </source>
</evidence>
<dbReference type="InterPro" id="IPR002123">
    <property type="entry name" value="Plipid/glycerol_acylTrfase"/>
</dbReference>
<dbReference type="AlphaFoldDB" id="A0A9P8L1B1"/>
<dbReference type="GO" id="GO:0008654">
    <property type="term" value="P:phospholipid biosynthetic process"/>
    <property type="evidence" value="ECO:0007669"/>
    <property type="project" value="TreeGrafter"/>
</dbReference>
<protein>
    <recommendedName>
        <fullName evidence="6">Pantoate--beta-alanine ligase</fullName>
        <ecNumber evidence="5">6.3.2.1</ecNumber>
    </recommendedName>
    <alternativeName>
        <fullName evidence="12">Pantoate-activating enzyme</fullName>
    </alternativeName>
    <alternativeName>
        <fullName evidence="11">Pantothenate synthetase</fullName>
    </alternativeName>
</protein>
<organism evidence="15 16">
    <name type="scientific">Glutinoglossum americanum</name>
    <dbReference type="NCBI Taxonomy" id="1670608"/>
    <lineage>
        <taxon>Eukaryota</taxon>
        <taxon>Fungi</taxon>
        <taxon>Dikarya</taxon>
        <taxon>Ascomycota</taxon>
        <taxon>Pezizomycotina</taxon>
        <taxon>Geoglossomycetes</taxon>
        <taxon>Geoglossales</taxon>
        <taxon>Geoglossaceae</taxon>
        <taxon>Glutinoglossum</taxon>
    </lineage>
</organism>
<evidence type="ECO:0000256" key="5">
    <source>
        <dbReference type="ARBA" id="ARBA00012219"/>
    </source>
</evidence>
<dbReference type="GO" id="GO:0006631">
    <property type="term" value="P:fatty acid metabolic process"/>
    <property type="evidence" value="ECO:0007669"/>
    <property type="project" value="TreeGrafter"/>
</dbReference>
<evidence type="ECO:0000256" key="1">
    <source>
        <dbReference type="ARBA" id="ARBA00004184"/>
    </source>
</evidence>
<evidence type="ECO:0000256" key="2">
    <source>
        <dbReference type="ARBA" id="ARBA00004990"/>
    </source>
</evidence>
<keyword evidence="8" id="KW-0808">Transferase</keyword>
<dbReference type="InterPro" id="IPR045520">
    <property type="entry name" value="GPAT/DHAPAT_C"/>
</dbReference>
<dbReference type="Proteomes" id="UP000698800">
    <property type="component" value="Unassembled WGS sequence"/>
</dbReference>
<dbReference type="GO" id="GO:0004366">
    <property type="term" value="F:glycerol-3-phosphate O-acyltransferase activity"/>
    <property type="evidence" value="ECO:0007669"/>
    <property type="project" value="TreeGrafter"/>
</dbReference>
<evidence type="ECO:0000313" key="15">
    <source>
        <dbReference type="EMBL" id="KAH0545518.1"/>
    </source>
</evidence>
<dbReference type="GO" id="GO:0015940">
    <property type="term" value="P:pantothenate biosynthetic process"/>
    <property type="evidence" value="ECO:0007669"/>
    <property type="project" value="UniProtKB-KW"/>
</dbReference>
<comment type="similarity">
    <text evidence="4">Belongs to the pantothenate synthetase family.</text>
</comment>
<comment type="caution">
    <text evidence="15">The sequence shown here is derived from an EMBL/GenBank/DDBJ whole genome shotgun (WGS) entry which is preliminary data.</text>
</comment>
<dbReference type="InterPro" id="IPR014729">
    <property type="entry name" value="Rossmann-like_a/b/a_fold"/>
</dbReference>
<keyword evidence="9" id="KW-0472">Membrane</keyword>
<keyword evidence="16" id="KW-1185">Reference proteome</keyword>
<dbReference type="GO" id="GO:0012505">
    <property type="term" value="C:endomembrane system"/>
    <property type="evidence" value="ECO:0007669"/>
    <property type="project" value="UniProtKB-SubCell"/>
</dbReference>
<evidence type="ECO:0000256" key="13">
    <source>
        <dbReference type="ARBA" id="ARBA00048258"/>
    </source>
</evidence>
<comment type="pathway">
    <text evidence="2">Cofactor biosynthesis; (R)-pantothenate biosynthesis; (R)-pantothenate from (R)-pantoate and beta-alanine: step 1/1.</text>
</comment>
<dbReference type="Gene3D" id="3.30.1300.10">
    <property type="entry name" value="Pantoate-beta-alanine ligase, C-terminal domain"/>
    <property type="match status" value="1"/>
</dbReference>
<evidence type="ECO:0000256" key="11">
    <source>
        <dbReference type="ARBA" id="ARBA00029902"/>
    </source>
</evidence>
<evidence type="ECO:0000256" key="8">
    <source>
        <dbReference type="ARBA" id="ARBA00022679"/>
    </source>
</evidence>
<reference evidence="15" key="1">
    <citation type="submission" date="2021-03" db="EMBL/GenBank/DDBJ databases">
        <title>Comparative genomics and phylogenomic investigation of the class Geoglossomycetes provide insights into ecological specialization and systematics.</title>
        <authorList>
            <person name="Melie T."/>
            <person name="Pirro S."/>
            <person name="Miller A.N."/>
            <person name="Quandt A."/>
        </authorList>
    </citation>
    <scope>NUCLEOTIDE SEQUENCE</scope>
    <source>
        <strain evidence="15">GBOQ0MN5Z8</strain>
    </source>
</reference>
<comment type="similarity">
    <text evidence="3">Belongs to the GPAT/DAPAT family.</text>
</comment>
<dbReference type="CDD" id="cd07993">
    <property type="entry name" value="LPLAT_DHAPAT-like"/>
    <property type="match status" value="1"/>
</dbReference>
<evidence type="ECO:0000256" key="4">
    <source>
        <dbReference type="ARBA" id="ARBA00009256"/>
    </source>
</evidence>
<name>A0A9P8L1B1_9PEZI</name>
<dbReference type="Pfam" id="PF19277">
    <property type="entry name" value="GPAT_C"/>
    <property type="match status" value="1"/>
</dbReference>
<dbReference type="SUPFAM" id="SSF52374">
    <property type="entry name" value="Nucleotidylyl transferase"/>
    <property type="match status" value="1"/>
</dbReference>
<evidence type="ECO:0000259" key="14">
    <source>
        <dbReference type="SMART" id="SM00563"/>
    </source>
</evidence>
<dbReference type="EMBL" id="JAGHQL010000004">
    <property type="protein sequence ID" value="KAH0545518.1"/>
    <property type="molecule type" value="Genomic_DNA"/>
</dbReference>
<dbReference type="PANTHER" id="PTHR12563:SF17">
    <property type="entry name" value="DIHYDROXYACETONE PHOSPHATE ACYLTRANSFERASE"/>
    <property type="match status" value="1"/>
</dbReference>
<dbReference type="InterPro" id="IPR022284">
    <property type="entry name" value="GPAT/DHAPAT"/>
</dbReference>
<evidence type="ECO:0000256" key="12">
    <source>
        <dbReference type="ARBA" id="ARBA00032806"/>
    </source>
</evidence>
<dbReference type="InterPro" id="IPR003721">
    <property type="entry name" value="Pantoate_ligase"/>
</dbReference>
<evidence type="ECO:0000256" key="10">
    <source>
        <dbReference type="ARBA" id="ARBA00023315"/>
    </source>
</evidence>
<keyword evidence="7" id="KW-0566">Pantothenate biosynthesis</keyword>
<evidence type="ECO:0000256" key="3">
    <source>
        <dbReference type="ARBA" id="ARBA00007937"/>
    </source>
</evidence>
<dbReference type="Pfam" id="PF01553">
    <property type="entry name" value="Acyltransferase"/>
    <property type="match status" value="1"/>
</dbReference>
<dbReference type="Gene3D" id="3.40.50.620">
    <property type="entry name" value="HUPs"/>
    <property type="match status" value="1"/>
</dbReference>
<comment type="subcellular location">
    <subcellularLocation>
        <location evidence="1">Endomembrane system</location>
        <topology evidence="1">Peripheral membrane protein</topology>
    </subcellularLocation>
</comment>